<gene>
    <name evidence="9" type="ORF">J8F10_10195</name>
</gene>
<keyword evidence="7" id="KW-1133">Transmembrane helix</keyword>
<dbReference type="Gene3D" id="1.10.510.10">
    <property type="entry name" value="Transferase(Phosphotransferase) domain 1"/>
    <property type="match status" value="1"/>
</dbReference>
<dbReference type="Proteomes" id="UP000676565">
    <property type="component" value="Unassembled WGS sequence"/>
</dbReference>
<accession>A0ABS5BPQ9</accession>
<feature type="region of interest" description="Disordered" evidence="6">
    <location>
        <begin position="391"/>
        <end position="429"/>
    </location>
</feature>
<evidence type="ECO:0000256" key="7">
    <source>
        <dbReference type="SAM" id="Phobius"/>
    </source>
</evidence>
<dbReference type="GO" id="GO:0016301">
    <property type="term" value="F:kinase activity"/>
    <property type="evidence" value="ECO:0007669"/>
    <property type="project" value="UniProtKB-KW"/>
</dbReference>
<dbReference type="RefSeq" id="WP_210653719.1">
    <property type="nucleotide sequence ID" value="NZ_JAGKQQ010000001.1"/>
</dbReference>
<feature type="domain" description="Protein kinase" evidence="8">
    <location>
        <begin position="142"/>
        <end position="404"/>
    </location>
</feature>
<dbReference type="InterPro" id="IPR017441">
    <property type="entry name" value="Protein_kinase_ATP_BS"/>
</dbReference>
<dbReference type="InterPro" id="IPR008271">
    <property type="entry name" value="Ser/Thr_kinase_AS"/>
</dbReference>
<name>A0ABS5BPQ9_9BACT</name>
<keyword evidence="4 5" id="KW-0067">ATP-binding</keyword>
<protein>
    <submittedName>
        <fullName evidence="9">Protein kinase</fullName>
    </submittedName>
</protein>
<evidence type="ECO:0000259" key="8">
    <source>
        <dbReference type="PROSITE" id="PS50011"/>
    </source>
</evidence>
<organism evidence="9 10">
    <name type="scientific">Gemmata palustris</name>
    <dbReference type="NCBI Taxonomy" id="2822762"/>
    <lineage>
        <taxon>Bacteria</taxon>
        <taxon>Pseudomonadati</taxon>
        <taxon>Planctomycetota</taxon>
        <taxon>Planctomycetia</taxon>
        <taxon>Gemmatales</taxon>
        <taxon>Gemmataceae</taxon>
        <taxon>Gemmata</taxon>
    </lineage>
</organism>
<proteinExistence type="predicted"/>
<evidence type="ECO:0000256" key="5">
    <source>
        <dbReference type="PROSITE-ProRule" id="PRU10141"/>
    </source>
</evidence>
<feature type="transmembrane region" description="Helical" evidence="7">
    <location>
        <begin position="438"/>
        <end position="460"/>
    </location>
</feature>
<evidence type="ECO:0000256" key="1">
    <source>
        <dbReference type="ARBA" id="ARBA00022679"/>
    </source>
</evidence>
<dbReference type="PANTHER" id="PTHR43289">
    <property type="entry name" value="MITOGEN-ACTIVATED PROTEIN KINASE KINASE KINASE 20-RELATED"/>
    <property type="match status" value="1"/>
</dbReference>
<keyword evidence="7" id="KW-0812">Transmembrane</keyword>
<feature type="binding site" evidence="5">
    <location>
        <position position="172"/>
    </location>
    <ligand>
        <name>ATP</name>
        <dbReference type="ChEBI" id="CHEBI:30616"/>
    </ligand>
</feature>
<dbReference type="PROSITE" id="PS50011">
    <property type="entry name" value="PROTEIN_KINASE_DOM"/>
    <property type="match status" value="1"/>
</dbReference>
<feature type="region of interest" description="Disordered" evidence="6">
    <location>
        <begin position="468"/>
        <end position="489"/>
    </location>
</feature>
<dbReference type="CDD" id="cd14014">
    <property type="entry name" value="STKc_PknB_like"/>
    <property type="match status" value="1"/>
</dbReference>
<keyword evidence="7" id="KW-0472">Membrane</keyword>
<evidence type="ECO:0000256" key="3">
    <source>
        <dbReference type="ARBA" id="ARBA00022777"/>
    </source>
</evidence>
<reference evidence="9 10" key="1">
    <citation type="submission" date="2021-04" db="EMBL/GenBank/DDBJ databases">
        <authorList>
            <person name="Ivanova A."/>
        </authorList>
    </citation>
    <scope>NUCLEOTIDE SEQUENCE [LARGE SCALE GENOMIC DNA]</scope>
    <source>
        <strain evidence="9 10">G18</strain>
    </source>
</reference>
<evidence type="ECO:0000313" key="9">
    <source>
        <dbReference type="EMBL" id="MBP3955650.1"/>
    </source>
</evidence>
<feature type="compositionally biased region" description="Basic and acidic residues" evidence="6">
    <location>
        <begin position="476"/>
        <end position="489"/>
    </location>
</feature>
<keyword evidence="10" id="KW-1185">Reference proteome</keyword>
<dbReference type="PROSITE" id="PS00108">
    <property type="entry name" value="PROTEIN_KINASE_ST"/>
    <property type="match status" value="1"/>
</dbReference>
<dbReference type="SMART" id="SM00220">
    <property type="entry name" value="S_TKc"/>
    <property type="match status" value="1"/>
</dbReference>
<dbReference type="Pfam" id="PF00069">
    <property type="entry name" value="Pkinase"/>
    <property type="match status" value="1"/>
</dbReference>
<evidence type="ECO:0000313" key="10">
    <source>
        <dbReference type="Proteomes" id="UP000676565"/>
    </source>
</evidence>
<sequence length="596" mass="65270">MKFRNLLVTLGLAVANLGAKYDPSGVAQKLLDAYAKRREQAKLREELDALIAARFENFREQLAEAMGDDRLQLTEAVRAQVEAYLSQFQASAKQAARILGDPSATTVPATVNINSAAELAAFLPQRPPRFTVGDSVPGLPSWKLTEPLGGGGFGEVWKAENPDDEVPVAAFKFFLDSDARTRFTRAEAAALREIHRQAPHDGVVKLRQAEPLADPPWLQFEYIGGGDLSRLPGEWNGLPGAKRIQRIQGAIRALAATAGQFHKLGVVHRDLKPSNVLIRNTGEGPKLVIADFGISKIVQPVGHVRTPSGSALVTIRAYTPVYASPQQKRGLPADVRDDVYSLGVLWYQLLRGDLTLERPGGDGWKEELLDLGVSRTDVELLNRCWDDSAERRPADGAELAQRLGGALPRAEPKSRPAPPRVKKTGIESAPDRSQTAPVWWILVAVAIALGGSILLLGALFMTSLKPTNVEAPQKGPTERAEPQQKGALRMERPSWALENGTLDPVFLVNSRWVADADKKVDDIDFKYFPRALDFLPDEGLRCERIQERTTIVQEMKDGKLANVKKTEYVPHVTEGTYSVSSLNIVIASNVRDGPLI</sequence>
<evidence type="ECO:0000256" key="4">
    <source>
        <dbReference type="ARBA" id="ARBA00022840"/>
    </source>
</evidence>
<comment type="caution">
    <text evidence="9">The sequence shown here is derived from an EMBL/GenBank/DDBJ whole genome shotgun (WGS) entry which is preliminary data.</text>
</comment>
<keyword evidence="3 9" id="KW-0418">Kinase</keyword>
<dbReference type="InterPro" id="IPR000719">
    <property type="entry name" value="Prot_kinase_dom"/>
</dbReference>
<evidence type="ECO:0000256" key="6">
    <source>
        <dbReference type="SAM" id="MobiDB-lite"/>
    </source>
</evidence>
<dbReference type="SUPFAM" id="SSF56112">
    <property type="entry name" value="Protein kinase-like (PK-like)"/>
    <property type="match status" value="1"/>
</dbReference>
<keyword evidence="1" id="KW-0808">Transferase</keyword>
<dbReference type="PANTHER" id="PTHR43289:SF6">
    <property type="entry name" value="SERINE_THREONINE-PROTEIN KINASE NEKL-3"/>
    <property type="match status" value="1"/>
</dbReference>
<dbReference type="EMBL" id="JAGKQQ010000001">
    <property type="protein sequence ID" value="MBP3955650.1"/>
    <property type="molecule type" value="Genomic_DNA"/>
</dbReference>
<dbReference type="InterPro" id="IPR011009">
    <property type="entry name" value="Kinase-like_dom_sf"/>
</dbReference>
<dbReference type="PROSITE" id="PS00107">
    <property type="entry name" value="PROTEIN_KINASE_ATP"/>
    <property type="match status" value="1"/>
</dbReference>
<evidence type="ECO:0000256" key="2">
    <source>
        <dbReference type="ARBA" id="ARBA00022741"/>
    </source>
</evidence>
<keyword evidence="2 5" id="KW-0547">Nucleotide-binding</keyword>